<gene>
    <name evidence="6" type="ordered locus">SGR_3282</name>
</gene>
<evidence type="ECO:0000256" key="2">
    <source>
        <dbReference type="ARBA" id="ARBA00023125"/>
    </source>
</evidence>
<evidence type="ECO:0000313" key="7">
    <source>
        <dbReference type="Proteomes" id="UP000001685"/>
    </source>
</evidence>
<dbReference type="eggNOG" id="COG1414">
    <property type="taxonomic scope" value="Bacteria"/>
</dbReference>
<dbReference type="PROSITE" id="PS51077">
    <property type="entry name" value="HTH_ICLR"/>
    <property type="match status" value="1"/>
</dbReference>
<evidence type="ECO:0000313" key="6">
    <source>
        <dbReference type="EMBL" id="BAG20111.1"/>
    </source>
</evidence>
<feature type="domain" description="IclR-ED" evidence="5">
    <location>
        <begin position="71"/>
        <end position="243"/>
    </location>
</feature>
<dbReference type="HOGENOM" id="CLU_062618_4_1_11"/>
<dbReference type="GO" id="GO:0003700">
    <property type="term" value="F:DNA-binding transcription factor activity"/>
    <property type="evidence" value="ECO:0007669"/>
    <property type="project" value="TreeGrafter"/>
</dbReference>
<feature type="domain" description="HTH iclR-type" evidence="4">
    <location>
        <begin position="14"/>
        <end position="73"/>
    </location>
</feature>
<dbReference type="Gene3D" id="3.30.450.40">
    <property type="match status" value="1"/>
</dbReference>
<dbReference type="GO" id="GO:0003677">
    <property type="term" value="F:DNA binding"/>
    <property type="evidence" value="ECO:0007669"/>
    <property type="project" value="UniProtKB-KW"/>
</dbReference>
<dbReference type="GO" id="GO:0045892">
    <property type="term" value="P:negative regulation of DNA-templated transcription"/>
    <property type="evidence" value="ECO:0007669"/>
    <property type="project" value="TreeGrafter"/>
</dbReference>
<sequence length="257" mass="27137">MSVATRQPKRVSGIGVLDKASALLDVVEKGPVSLAELVSGSGFARPTVHRIALGLESLGLLARDFRGRFVLGPRLGNMVVEVQRDRLVKAATPVLSELRELTGLDARLFRRSGAMQVCVGARTEADGDAEELPVGTARSLRAGPVAQVLLAWEEPGELYEGLRSARFTAAQLSLVRRRGWVHGPDATMPGAVSIAVPVRAMGKRVVAALALTGAHPRMPAIPSRLLLGAVIDAAGELGDVLVDTRPVRSRAAVSQRG</sequence>
<dbReference type="InterPro" id="IPR014757">
    <property type="entry name" value="Tscrpt_reg_IclR_C"/>
</dbReference>
<protein>
    <submittedName>
        <fullName evidence="6">IclR-family transcriptional regulator</fullName>
    </submittedName>
</protein>
<dbReference type="InterPro" id="IPR036388">
    <property type="entry name" value="WH-like_DNA-bd_sf"/>
</dbReference>
<evidence type="ECO:0000259" key="4">
    <source>
        <dbReference type="PROSITE" id="PS51077"/>
    </source>
</evidence>
<dbReference type="SUPFAM" id="SSF55781">
    <property type="entry name" value="GAF domain-like"/>
    <property type="match status" value="1"/>
</dbReference>
<dbReference type="Pfam" id="PF09339">
    <property type="entry name" value="HTH_IclR"/>
    <property type="match status" value="1"/>
</dbReference>
<name>B1VL83_STRGG</name>
<keyword evidence="1" id="KW-0805">Transcription regulation</keyword>
<dbReference type="Proteomes" id="UP000001685">
    <property type="component" value="Chromosome"/>
</dbReference>
<dbReference type="PROSITE" id="PS51078">
    <property type="entry name" value="ICLR_ED"/>
    <property type="match status" value="1"/>
</dbReference>
<dbReference type="AlphaFoldDB" id="B1VL83"/>
<organism evidence="6 7">
    <name type="scientific">Streptomyces griseus subsp. griseus (strain JCM 4626 / CBS 651.72 / NBRC 13350 / KCC S-0626 / ISP 5235)</name>
    <dbReference type="NCBI Taxonomy" id="455632"/>
    <lineage>
        <taxon>Bacteria</taxon>
        <taxon>Bacillati</taxon>
        <taxon>Actinomycetota</taxon>
        <taxon>Actinomycetes</taxon>
        <taxon>Kitasatosporales</taxon>
        <taxon>Streptomycetaceae</taxon>
        <taxon>Streptomyces</taxon>
    </lineage>
</organism>
<dbReference type="PANTHER" id="PTHR30136:SF39">
    <property type="entry name" value="TRANSCRIPTIONAL REGULATORY PROTEIN"/>
    <property type="match status" value="1"/>
</dbReference>
<dbReference type="KEGG" id="sgr:SGR_3282"/>
<dbReference type="InterPro" id="IPR036390">
    <property type="entry name" value="WH_DNA-bd_sf"/>
</dbReference>
<dbReference type="PATRIC" id="fig|455632.4.peg.3359"/>
<dbReference type="PANTHER" id="PTHR30136">
    <property type="entry name" value="HELIX-TURN-HELIX TRANSCRIPTIONAL REGULATOR, ICLR FAMILY"/>
    <property type="match status" value="1"/>
</dbReference>
<dbReference type="SUPFAM" id="SSF46785">
    <property type="entry name" value="Winged helix' DNA-binding domain"/>
    <property type="match status" value="1"/>
</dbReference>
<proteinExistence type="predicted"/>
<evidence type="ECO:0000256" key="3">
    <source>
        <dbReference type="ARBA" id="ARBA00023163"/>
    </source>
</evidence>
<dbReference type="EMBL" id="AP009493">
    <property type="protein sequence ID" value="BAG20111.1"/>
    <property type="molecule type" value="Genomic_DNA"/>
</dbReference>
<dbReference type="InterPro" id="IPR005471">
    <property type="entry name" value="Tscrpt_reg_IclR_N"/>
</dbReference>
<dbReference type="InterPro" id="IPR050707">
    <property type="entry name" value="HTH_MetabolicPath_Reg"/>
</dbReference>
<dbReference type="SMART" id="SM00346">
    <property type="entry name" value="HTH_ICLR"/>
    <property type="match status" value="1"/>
</dbReference>
<evidence type="ECO:0000256" key="1">
    <source>
        <dbReference type="ARBA" id="ARBA00023015"/>
    </source>
</evidence>
<dbReference type="RefSeq" id="WP_003967403.1">
    <property type="nucleotide sequence ID" value="NC_010572.1"/>
</dbReference>
<keyword evidence="3" id="KW-0804">Transcription</keyword>
<accession>B1VL83</accession>
<dbReference type="InterPro" id="IPR029016">
    <property type="entry name" value="GAF-like_dom_sf"/>
</dbReference>
<evidence type="ECO:0000259" key="5">
    <source>
        <dbReference type="PROSITE" id="PS51078"/>
    </source>
</evidence>
<dbReference type="Pfam" id="PF01614">
    <property type="entry name" value="IclR_C"/>
    <property type="match status" value="1"/>
</dbReference>
<keyword evidence="2" id="KW-0238">DNA-binding</keyword>
<dbReference type="Gene3D" id="1.10.10.10">
    <property type="entry name" value="Winged helix-like DNA-binding domain superfamily/Winged helix DNA-binding domain"/>
    <property type="match status" value="1"/>
</dbReference>
<reference evidence="7" key="1">
    <citation type="journal article" date="2008" name="J. Bacteriol.">
        <title>Genome sequence of the streptomycin-producing microorganism Streptomyces griseus IFO 13350.</title>
        <authorList>
            <person name="Ohnishi Y."/>
            <person name="Ishikawa J."/>
            <person name="Hara H."/>
            <person name="Suzuki H."/>
            <person name="Ikenoya M."/>
            <person name="Ikeda H."/>
            <person name="Yamashita A."/>
            <person name="Hattori M."/>
            <person name="Horinouchi S."/>
        </authorList>
    </citation>
    <scope>NUCLEOTIDE SEQUENCE [LARGE SCALE GENOMIC DNA]</scope>
    <source>
        <strain evidence="7">JCM 4626 / NBRC 13350</strain>
    </source>
</reference>